<dbReference type="RefSeq" id="WP_261499964.1">
    <property type="nucleotide sequence ID" value="NZ_JAODYH010000004.1"/>
</dbReference>
<gene>
    <name evidence="2" type="ORF">N0K08_09305</name>
</gene>
<feature type="compositionally biased region" description="Low complexity" evidence="1">
    <location>
        <begin position="22"/>
        <end position="58"/>
    </location>
</feature>
<reference evidence="2 3" key="1">
    <citation type="submission" date="2022-09" db="EMBL/GenBank/DDBJ databases">
        <title>Draft genome of isolate Be4.</title>
        <authorList>
            <person name="Sanchez-Castro I."/>
            <person name="Martinez-Rodriguez P."/>
            <person name="Descostes M."/>
            <person name="Merroun M."/>
        </authorList>
    </citation>
    <scope>NUCLEOTIDE SEQUENCE [LARGE SCALE GENOMIC DNA]</scope>
    <source>
        <strain evidence="2 3">Be4</strain>
    </source>
</reference>
<evidence type="ECO:0000256" key="1">
    <source>
        <dbReference type="SAM" id="MobiDB-lite"/>
    </source>
</evidence>
<comment type="caution">
    <text evidence="2">The sequence shown here is derived from an EMBL/GenBank/DDBJ whole genome shotgun (WGS) entry which is preliminary data.</text>
</comment>
<dbReference type="Gene3D" id="3.40.50.450">
    <property type="match status" value="1"/>
</dbReference>
<protein>
    <submittedName>
        <fullName evidence="2">Uncharacterized protein</fullName>
    </submittedName>
</protein>
<keyword evidence="3" id="KW-1185">Reference proteome</keyword>
<sequence>MREDKRASEPEANVSEVDIVKPRATPTSATAPKRATTKTTAAKKPATKSAVAKKAVTKNGKTRKVPAGAKAKRNFPLSGLEECVKLVNTIKEFNAGNPWAPKEIARVLGVGLSNNYFYLTAACRDYGLTVGTRDTAKIELTDLGRSLAYPKSSVMYSEALNTAFRNVSLFQKVYDYYQGGVLPEIQYLKNTLKTEFGVEEQFQDDFYQLFQKNVAYLKAATGSSPIVGKTATAGSKSTSNSGDSIILGESTNSGKLVAFVAMPFSEKSGKYEQGYFDEVLKHLITPAAVKADFNARTAKKAGSEVIQSTIVNDLDSADLVIVDLTEHNPNVLFELGMRIAFNKPVCLIRAKGTPAIFDIDHMLRVFDYNPSIWPSTLATDVPALTEHILATWRDKERRSYLTILRDNKSD</sequence>
<proteinExistence type="predicted"/>
<dbReference type="Proteomes" id="UP001525968">
    <property type="component" value="Unassembled WGS sequence"/>
</dbReference>
<name>A0ABT2PK20_9BURK</name>
<accession>A0ABT2PK20</accession>
<dbReference type="EMBL" id="JAODYH010000004">
    <property type="protein sequence ID" value="MCT9810831.1"/>
    <property type="molecule type" value="Genomic_DNA"/>
</dbReference>
<evidence type="ECO:0000313" key="2">
    <source>
        <dbReference type="EMBL" id="MCT9810831.1"/>
    </source>
</evidence>
<evidence type="ECO:0000313" key="3">
    <source>
        <dbReference type="Proteomes" id="UP001525968"/>
    </source>
</evidence>
<feature type="region of interest" description="Disordered" evidence="1">
    <location>
        <begin position="1"/>
        <end position="66"/>
    </location>
</feature>
<dbReference type="SUPFAM" id="SSF52309">
    <property type="entry name" value="N-(deoxy)ribosyltransferase-like"/>
    <property type="match status" value="1"/>
</dbReference>
<organism evidence="2 3">
    <name type="scientific">Acidovorax bellezanensis</name>
    <dbReference type="NCBI Taxonomy" id="2976702"/>
    <lineage>
        <taxon>Bacteria</taxon>
        <taxon>Pseudomonadati</taxon>
        <taxon>Pseudomonadota</taxon>
        <taxon>Betaproteobacteria</taxon>
        <taxon>Burkholderiales</taxon>
        <taxon>Comamonadaceae</taxon>
        <taxon>Acidovorax</taxon>
    </lineage>
</organism>